<dbReference type="EMBL" id="PNBA02000004">
    <property type="protein sequence ID" value="KAG6427671.1"/>
    <property type="molecule type" value="Genomic_DNA"/>
</dbReference>
<accession>A0A8X8Y7S2</accession>
<proteinExistence type="predicted"/>
<evidence type="ECO:0000313" key="2">
    <source>
        <dbReference type="Proteomes" id="UP000298416"/>
    </source>
</evidence>
<keyword evidence="2" id="KW-1185">Reference proteome</keyword>
<reference evidence="1" key="2">
    <citation type="submission" date="2020-08" db="EMBL/GenBank/DDBJ databases">
        <title>Plant Genome Project.</title>
        <authorList>
            <person name="Zhang R.-G."/>
        </authorList>
    </citation>
    <scope>NUCLEOTIDE SEQUENCE</scope>
    <source>
        <strain evidence="1">Huo1</strain>
        <tissue evidence="1">Leaf</tissue>
    </source>
</reference>
<gene>
    <name evidence="1" type="ORF">SASPL_111917</name>
</gene>
<name>A0A8X8Y7S2_SALSN</name>
<dbReference type="Proteomes" id="UP000298416">
    <property type="component" value="Unassembled WGS sequence"/>
</dbReference>
<dbReference type="AlphaFoldDB" id="A0A8X8Y7S2"/>
<organism evidence="1">
    <name type="scientific">Salvia splendens</name>
    <name type="common">Scarlet sage</name>
    <dbReference type="NCBI Taxonomy" id="180675"/>
    <lineage>
        <taxon>Eukaryota</taxon>
        <taxon>Viridiplantae</taxon>
        <taxon>Streptophyta</taxon>
        <taxon>Embryophyta</taxon>
        <taxon>Tracheophyta</taxon>
        <taxon>Spermatophyta</taxon>
        <taxon>Magnoliopsida</taxon>
        <taxon>eudicotyledons</taxon>
        <taxon>Gunneridae</taxon>
        <taxon>Pentapetalae</taxon>
        <taxon>asterids</taxon>
        <taxon>lamiids</taxon>
        <taxon>Lamiales</taxon>
        <taxon>Lamiaceae</taxon>
        <taxon>Nepetoideae</taxon>
        <taxon>Mentheae</taxon>
        <taxon>Salviinae</taxon>
        <taxon>Salvia</taxon>
        <taxon>Salvia subgen. Calosphace</taxon>
        <taxon>core Calosphace</taxon>
    </lineage>
</organism>
<evidence type="ECO:0000313" key="1">
    <source>
        <dbReference type="EMBL" id="KAG6427671.1"/>
    </source>
</evidence>
<protein>
    <submittedName>
        <fullName evidence="1">Uncharacterized protein</fullName>
    </submittedName>
</protein>
<comment type="caution">
    <text evidence="1">The sequence shown here is derived from an EMBL/GenBank/DDBJ whole genome shotgun (WGS) entry which is preliminary data.</text>
</comment>
<sequence length="91" mass="10698">MGTKHHILSMYNAMKSPKVEELAMKKECKVMHVVELKEVKDKKAEASSLPEFELRSNDSMVKKIWWKKRLEVSYFSRRKEEANISINGEVK</sequence>
<reference evidence="1" key="1">
    <citation type="submission" date="2018-01" db="EMBL/GenBank/DDBJ databases">
        <authorList>
            <person name="Mao J.F."/>
        </authorList>
    </citation>
    <scope>NUCLEOTIDE SEQUENCE</scope>
    <source>
        <strain evidence="1">Huo1</strain>
        <tissue evidence="1">Leaf</tissue>
    </source>
</reference>